<organism evidence="2 3">
    <name type="scientific">Panicum virgatum</name>
    <name type="common">Blackwell switchgrass</name>
    <dbReference type="NCBI Taxonomy" id="38727"/>
    <lineage>
        <taxon>Eukaryota</taxon>
        <taxon>Viridiplantae</taxon>
        <taxon>Streptophyta</taxon>
        <taxon>Embryophyta</taxon>
        <taxon>Tracheophyta</taxon>
        <taxon>Spermatophyta</taxon>
        <taxon>Magnoliopsida</taxon>
        <taxon>Liliopsida</taxon>
        <taxon>Poales</taxon>
        <taxon>Poaceae</taxon>
        <taxon>PACMAD clade</taxon>
        <taxon>Panicoideae</taxon>
        <taxon>Panicodae</taxon>
        <taxon>Paniceae</taxon>
        <taxon>Panicinae</taxon>
        <taxon>Panicum</taxon>
        <taxon>Panicum sect. Hiantes</taxon>
    </lineage>
</organism>
<comment type="caution">
    <text evidence="2">The sequence shown here is derived from an EMBL/GenBank/DDBJ whole genome shotgun (WGS) entry which is preliminary data.</text>
</comment>
<reference evidence="2" key="1">
    <citation type="submission" date="2020-05" db="EMBL/GenBank/DDBJ databases">
        <title>WGS assembly of Panicum virgatum.</title>
        <authorList>
            <person name="Lovell J.T."/>
            <person name="Jenkins J."/>
            <person name="Shu S."/>
            <person name="Juenger T.E."/>
            <person name="Schmutz J."/>
        </authorList>
    </citation>
    <scope>NUCLEOTIDE SEQUENCE</scope>
    <source>
        <strain evidence="2">AP13</strain>
    </source>
</reference>
<accession>A0A8T0QHS9</accession>
<feature type="region of interest" description="Disordered" evidence="1">
    <location>
        <begin position="56"/>
        <end position="81"/>
    </location>
</feature>
<feature type="compositionally biased region" description="Basic residues" evidence="1">
    <location>
        <begin position="56"/>
        <end position="69"/>
    </location>
</feature>
<feature type="region of interest" description="Disordered" evidence="1">
    <location>
        <begin position="98"/>
        <end position="161"/>
    </location>
</feature>
<gene>
    <name evidence="2" type="ORF">PVAP13_7KG172210</name>
</gene>
<protein>
    <submittedName>
        <fullName evidence="2">Uncharacterized protein</fullName>
    </submittedName>
</protein>
<sequence>MSTFQLQRDVRLERRIDIQQRTRTVKKSMTIRPTTQPNIISPVACTQEGTPFFLTHGKKQSGQRRRRRHAAGDAALLSPSSTSECRFALLRPSRSDAVWRLSPSPWPSRSCSARSSQPPRGPATLWSWVRARGVAPPREEPPVLSSPNNHGGRATTSQEGK</sequence>
<keyword evidence="3" id="KW-1185">Reference proteome</keyword>
<evidence type="ECO:0000313" key="2">
    <source>
        <dbReference type="EMBL" id="KAG2572359.1"/>
    </source>
</evidence>
<dbReference type="Proteomes" id="UP000823388">
    <property type="component" value="Chromosome 7K"/>
</dbReference>
<evidence type="ECO:0000256" key="1">
    <source>
        <dbReference type="SAM" id="MobiDB-lite"/>
    </source>
</evidence>
<name>A0A8T0QHS9_PANVG</name>
<dbReference type="EMBL" id="CM029049">
    <property type="protein sequence ID" value="KAG2572359.1"/>
    <property type="molecule type" value="Genomic_DNA"/>
</dbReference>
<feature type="compositionally biased region" description="Low complexity" evidence="1">
    <location>
        <begin position="100"/>
        <end position="118"/>
    </location>
</feature>
<evidence type="ECO:0000313" key="3">
    <source>
        <dbReference type="Proteomes" id="UP000823388"/>
    </source>
</evidence>
<dbReference type="AlphaFoldDB" id="A0A8T0QHS9"/>
<feature type="compositionally biased region" description="Polar residues" evidence="1">
    <location>
        <begin position="145"/>
        <end position="161"/>
    </location>
</feature>
<proteinExistence type="predicted"/>